<dbReference type="Gene3D" id="1.10.510.10">
    <property type="entry name" value="Transferase(Phosphotransferase) domain 1"/>
    <property type="match status" value="1"/>
</dbReference>
<dbReference type="InterPro" id="IPR011009">
    <property type="entry name" value="Kinase-like_dom_sf"/>
</dbReference>
<comment type="caution">
    <text evidence="3">The sequence shown here is derived from an EMBL/GenBank/DDBJ whole genome shotgun (WGS) entry which is preliminary data.</text>
</comment>
<dbReference type="SUPFAM" id="SSF55021">
    <property type="entry name" value="ACT-like"/>
    <property type="match status" value="1"/>
</dbReference>
<gene>
    <name evidence="3" type="primary">A06p041300.1_BraROA</name>
    <name evidence="3" type="ORF">IGI04_024199</name>
</gene>
<dbReference type="SUPFAM" id="SSF56112">
    <property type="entry name" value="Protein kinase-like (PK-like)"/>
    <property type="match status" value="1"/>
</dbReference>
<dbReference type="Pfam" id="PF07714">
    <property type="entry name" value="PK_Tyr_Ser-Thr"/>
    <property type="match status" value="2"/>
</dbReference>
<dbReference type="Gene3D" id="3.30.200.20">
    <property type="entry name" value="Phosphorylase Kinase, domain 1"/>
    <property type="match status" value="1"/>
</dbReference>
<dbReference type="CDD" id="cd04928">
    <property type="entry name" value="ACT_TyrKc"/>
    <property type="match status" value="1"/>
</dbReference>
<accession>A0ABQ7MA34</accession>
<feature type="domain" description="ACT" evidence="2">
    <location>
        <begin position="174"/>
        <end position="249"/>
    </location>
</feature>
<dbReference type="EMBL" id="JADBGQ010000006">
    <property type="protein sequence ID" value="KAG5394236.1"/>
    <property type="molecule type" value="Genomic_DNA"/>
</dbReference>
<sequence>MTNTYESESCGSRAVVASPSQENPRHYRMKLDVYGEILQRLQESNYEEATLPDFEDQLWQHFNRLPARYALDVKVERAEDVLTHQRLLRLAEDPATRPVFEVRSVQVSPRISVDTDPALEEDAQSSSHPNRQGVLATPTFGSSPNFEAITLGNKIVEDVDSAVNATLATRPMHEITFSTIDKPKLLSQLTSLLGELGLNIQEAHAFSTADGFSLDVFVVDGWSQEETDGLKDALSKEILKLKDQPGSRQKSIAFFEHDKSSDELIPACIEIPTDGTDEWEIDVKQLKIEKKVASGSYGDLHKGTYCSQEVAIKFLRPERVNTEMLREFSQEVYIMRKVRHKNVVQFLGACTRSPTLCIVTGKILLVDIPYAFLTPLQAAVGVVQKGLRPKIPKKTHPKVKGLLERCWQQDPKERPDFEEIIEMLQQIMIEVGDEDSGKDKQRLGFLQATLKRPLEKMVFLSWGRPSTEQQQQVINKSGTFNYDNKYRGASSRSVSKLKEDSEVSKDGFLINHSRVLVGSGKESYEKGKKALQNWKHFGLDWAFVDPNTPVETGKKFCVCVKEVLPWVMLPLQVAYVDESKKSRRGPAHFGYGSGTLEGHLLAGEERFSIELDGDGKVWYEIMSLSKPAHFLSFLGYPYVKLRQKHFAHHSSDAVLKHLSSSSSSS</sequence>
<name>A0ABQ7MA34_BRACM</name>
<reference evidence="3 4" key="1">
    <citation type="submission" date="2021-03" db="EMBL/GenBank/DDBJ databases">
        <authorList>
            <person name="King G.J."/>
            <person name="Bancroft I."/>
            <person name="Baten A."/>
            <person name="Bloomfield J."/>
            <person name="Borpatragohain P."/>
            <person name="He Z."/>
            <person name="Irish N."/>
            <person name="Irwin J."/>
            <person name="Liu K."/>
            <person name="Mauleon R.P."/>
            <person name="Moore J."/>
            <person name="Morris R."/>
            <person name="Ostergaard L."/>
            <person name="Wang B."/>
            <person name="Wells R."/>
        </authorList>
    </citation>
    <scope>NUCLEOTIDE SEQUENCE [LARGE SCALE GENOMIC DNA]</scope>
    <source>
        <strain evidence="3">R-o-18</strain>
        <tissue evidence="3">Leaf</tissue>
    </source>
</reference>
<organism evidence="3 4">
    <name type="scientific">Brassica rapa subsp. trilocularis</name>
    <dbReference type="NCBI Taxonomy" id="1813537"/>
    <lineage>
        <taxon>Eukaryota</taxon>
        <taxon>Viridiplantae</taxon>
        <taxon>Streptophyta</taxon>
        <taxon>Embryophyta</taxon>
        <taxon>Tracheophyta</taxon>
        <taxon>Spermatophyta</taxon>
        <taxon>Magnoliopsida</taxon>
        <taxon>eudicotyledons</taxon>
        <taxon>Gunneridae</taxon>
        <taxon>Pentapetalae</taxon>
        <taxon>rosids</taxon>
        <taxon>malvids</taxon>
        <taxon>Brassicales</taxon>
        <taxon>Brassicaceae</taxon>
        <taxon>Brassiceae</taxon>
        <taxon>Brassica</taxon>
    </lineage>
</organism>
<dbReference type="InterPro" id="IPR002912">
    <property type="entry name" value="ACT_dom"/>
</dbReference>
<dbReference type="Proteomes" id="UP000823674">
    <property type="component" value="Chromosome A06"/>
</dbReference>
<evidence type="ECO:0000259" key="2">
    <source>
        <dbReference type="PROSITE" id="PS51671"/>
    </source>
</evidence>
<dbReference type="InterPro" id="IPR045865">
    <property type="entry name" value="ACT-like_dom_sf"/>
</dbReference>
<protein>
    <recommendedName>
        <fullName evidence="2">ACT domain-containing protein</fullName>
    </recommendedName>
</protein>
<dbReference type="PANTHER" id="PTHR34202">
    <property type="entry name" value="UPF0548 PROTEIN"/>
    <property type="match status" value="1"/>
</dbReference>
<evidence type="ECO:0000313" key="4">
    <source>
        <dbReference type="Proteomes" id="UP000823674"/>
    </source>
</evidence>
<feature type="compositionally biased region" description="Polar residues" evidence="1">
    <location>
        <begin position="1"/>
        <end position="10"/>
    </location>
</feature>
<evidence type="ECO:0000313" key="3">
    <source>
        <dbReference type="EMBL" id="KAG5394236.1"/>
    </source>
</evidence>
<dbReference type="InterPro" id="IPR001245">
    <property type="entry name" value="Ser-Thr/Tyr_kinase_cat_dom"/>
</dbReference>
<dbReference type="PANTHER" id="PTHR34202:SF1">
    <property type="entry name" value="UPF0548 PROTEIN"/>
    <property type="match status" value="1"/>
</dbReference>
<feature type="region of interest" description="Disordered" evidence="1">
    <location>
        <begin position="116"/>
        <end position="139"/>
    </location>
</feature>
<feature type="region of interest" description="Disordered" evidence="1">
    <location>
        <begin position="1"/>
        <end position="21"/>
    </location>
</feature>
<evidence type="ECO:0000256" key="1">
    <source>
        <dbReference type="SAM" id="MobiDB-lite"/>
    </source>
</evidence>
<dbReference type="PROSITE" id="PS51671">
    <property type="entry name" value="ACT"/>
    <property type="match status" value="1"/>
</dbReference>
<dbReference type="Pfam" id="PF09348">
    <property type="entry name" value="DUF1990"/>
    <property type="match status" value="1"/>
</dbReference>
<keyword evidence="4" id="KW-1185">Reference proteome</keyword>
<proteinExistence type="predicted"/>
<dbReference type="InterPro" id="IPR018960">
    <property type="entry name" value="DUF1990"/>
</dbReference>